<dbReference type="InterPro" id="IPR036515">
    <property type="entry name" value="Transposase_17_sf"/>
</dbReference>
<dbReference type="SUPFAM" id="SSF143422">
    <property type="entry name" value="Transposase IS200-like"/>
    <property type="match status" value="1"/>
</dbReference>
<dbReference type="InterPro" id="IPR002686">
    <property type="entry name" value="Transposase_17"/>
</dbReference>
<evidence type="ECO:0000259" key="1">
    <source>
        <dbReference type="SMART" id="SM01321"/>
    </source>
</evidence>
<dbReference type="PANTHER" id="PTHR34322:SF2">
    <property type="entry name" value="TRANSPOSASE IS200-LIKE DOMAIN-CONTAINING PROTEIN"/>
    <property type="match status" value="1"/>
</dbReference>
<dbReference type="GO" id="GO:0003677">
    <property type="term" value="F:DNA binding"/>
    <property type="evidence" value="ECO:0007669"/>
    <property type="project" value="InterPro"/>
</dbReference>
<name>A0A3B0XDL8_9ZZZZ</name>
<protein>
    <submittedName>
        <fullName evidence="2">Transposase and inactivated derivatives</fullName>
    </submittedName>
</protein>
<sequence>MSRLPRIVIPNQPLHIMHRGNNRQAIFESDEDMLRIKNDIKASLQKSKCKLHAYVIMTNHLHLLLTPSDKEQLAVFMQSMANRYVRYFNAKYQRSGTIWEGRYKSCLVDSENYLFVLYKYIELNPIKASMVKNIEDYEWSSYQHNALGILDELITEHRLYKRLGKEKNLRHKNYKALFDELEISGQSGQITEATMRGIVYGGEKFHTKIAKLITRPTRLATHGGDRKSEKYHNQAG</sequence>
<dbReference type="SMART" id="SM01321">
    <property type="entry name" value="Y1_Tnp"/>
    <property type="match status" value="1"/>
</dbReference>
<dbReference type="Pfam" id="PF01797">
    <property type="entry name" value="Y1_Tnp"/>
    <property type="match status" value="1"/>
</dbReference>
<reference evidence="2" key="1">
    <citation type="submission" date="2018-06" db="EMBL/GenBank/DDBJ databases">
        <authorList>
            <person name="Zhirakovskaya E."/>
        </authorList>
    </citation>
    <scope>NUCLEOTIDE SEQUENCE</scope>
</reference>
<proteinExistence type="predicted"/>
<accession>A0A3B0XDL8</accession>
<dbReference type="GO" id="GO:0004803">
    <property type="term" value="F:transposase activity"/>
    <property type="evidence" value="ECO:0007669"/>
    <property type="project" value="InterPro"/>
</dbReference>
<feature type="domain" description="Transposase IS200-like" evidence="1">
    <location>
        <begin position="9"/>
        <end position="124"/>
    </location>
</feature>
<dbReference type="GO" id="GO:0006313">
    <property type="term" value="P:DNA transposition"/>
    <property type="evidence" value="ECO:0007669"/>
    <property type="project" value="InterPro"/>
</dbReference>
<dbReference type="EMBL" id="UOFH01000186">
    <property type="protein sequence ID" value="VAW61542.1"/>
    <property type="molecule type" value="Genomic_DNA"/>
</dbReference>
<dbReference type="Gene3D" id="3.30.70.1290">
    <property type="entry name" value="Transposase IS200-like"/>
    <property type="match status" value="1"/>
</dbReference>
<gene>
    <name evidence="2" type="ORF">MNBD_GAMMA08-1436</name>
</gene>
<evidence type="ECO:0000313" key="2">
    <source>
        <dbReference type="EMBL" id="VAW61542.1"/>
    </source>
</evidence>
<dbReference type="PANTHER" id="PTHR34322">
    <property type="entry name" value="TRANSPOSASE, Y1_TNP DOMAIN-CONTAINING"/>
    <property type="match status" value="1"/>
</dbReference>
<dbReference type="AlphaFoldDB" id="A0A3B0XDL8"/>
<organism evidence="2">
    <name type="scientific">hydrothermal vent metagenome</name>
    <dbReference type="NCBI Taxonomy" id="652676"/>
    <lineage>
        <taxon>unclassified sequences</taxon>
        <taxon>metagenomes</taxon>
        <taxon>ecological metagenomes</taxon>
    </lineage>
</organism>